<keyword evidence="5" id="KW-0998">Cell outer membrane</keyword>
<accession>A0A1I5HTH7</accession>
<evidence type="ECO:0000256" key="5">
    <source>
        <dbReference type="ARBA" id="ARBA00023237"/>
    </source>
</evidence>
<sequence>MITGKITLHMVCFSLGFSAAVARADDSATPPPSVTLGIAGINAPRYSGADKQHWQLTPIFQARDGAIFLDSQKGIGYDLQADNGLYLEHTLGYGLGRSDQNSSWRDGDDRLRGMGNIDATVNTALAIGWSVTPWFVLEGKATLPLSDGQGVQYRTSVTLIPWQTSDDTVALQVAGLFGDGRYMNTWYGVNSKQSARSGFERYDAAGGFYGTDTSLTWSHQFTPAWAVSVIGDYTWLDKHASDSPIVARNNGASATLALSYTF</sequence>
<proteinExistence type="inferred from homology"/>
<dbReference type="Pfam" id="PF06629">
    <property type="entry name" value="MipA"/>
    <property type="match status" value="1"/>
</dbReference>
<dbReference type="PANTHER" id="PTHR38776:SF1">
    <property type="entry name" value="MLTA-INTERACTING PROTEIN-RELATED"/>
    <property type="match status" value="1"/>
</dbReference>
<gene>
    <name evidence="7" type="ORF">SAMN05428971_4311</name>
</gene>
<dbReference type="RefSeq" id="WP_090967132.1">
    <property type="nucleotide sequence ID" value="NZ_FOVG01000007.1"/>
</dbReference>
<dbReference type="OrthoDB" id="5951177at2"/>
<reference evidence="8" key="1">
    <citation type="submission" date="2016-10" db="EMBL/GenBank/DDBJ databases">
        <authorList>
            <person name="Varghese N."/>
            <person name="Submissions S."/>
        </authorList>
    </citation>
    <scope>NUCLEOTIDE SEQUENCE [LARGE SCALE GENOMIC DNA]</scope>
    <source>
        <strain evidence="8">OV426</strain>
    </source>
</reference>
<dbReference type="GO" id="GO:0009279">
    <property type="term" value="C:cell outer membrane"/>
    <property type="evidence" value="ECO:0007669"/>
    <property type="project" value="UniProtKB-SubCell"/>
</dbReference>
<evidence type="ECO:0000256" key="3">
    <source>
        <dbReference type="ARBA" id="ARBA00022729"/>
    </source>
</evidence>
<dbReference type="PANTHER" id="PTHR38776">
    <property type="entry name" value="MLTA-INTERACTING PROTEIN-RELATED"/>
    <property type="match status" value="1"/>
</dbReference>
<evidence type="ECO:0000256" key="6">
    <source>
        <dbReference type="SAM" id="SignalP"/>
    </source>
</evidence>
<dbReference type="EMBL" id="FOVG01000007">
    <property type="protein sequence ID" value="SFO51638.1"/>
    <property type="molecule type" value="Genomic_DNA"/>
</dbReference>
<dbReference type="AlphaFoldDB" id="A0A1I5HTH7"/>
<dbReference type="Proteomes" id="UP000198968">
    <property type="component" value="Unassembled WGS sequence"/>
</dbReference>
<keyword evidence="8" id="KW-1185">Reference proteome</keyword>
<comment type="similarity">
    <text evidence="2">Belongs to the MipA/OmpV family.</text>
</comment>
<evidence type="ECO:0000256" key="2">
    <source>
        <dbReference type="ARBA" id="ARBA00005722"/>
    </source>
</evidence>
<dbReference type="InterPro" id="IPR010583">
    <property type="entry name" value="MipA"/>
</dbReference>
<evidence type="ECO:0000313" key="7">
    <source>
        <dbReference type="EMBL" id="SFO51638.1"/>
    </source>
</evidence>
<feature type="signal peptide" evidence="6">
    <location>
        <begin position="1"/>
        <end position="24"/>
    </location>
</feature>
<organism evidence="7 8">
    <name type="scientific">Candidatus Pantoea varia</name>
    <dbReference type="NCBI Taxonomy" id="1881036"/>
    <lineage>
        <taxon>Bacteria</taxon>
        <taxon>Pseudomonadati</taxon>
        <taxon>Pseudomonadota</taxon>
        <taxon>Gammaproteobacteria</taxon>
        <taxon>Enterobacterales</taxon>
        <taxon>Erwiniaceae</taxon>
        <taxon>Pantoea</taxon>
    </lineage>
</organism>
<feature type="chain" id="PRO_5011538786" evidence="6">
    <location>
        <begin position="25"/>
        <end position="262"/>
    </location>
</feature>
<keyword evidence="4" id="KW-0472">Membrane</keyword>
<evidence type="ECO:0000256" key="1">
    <source>
        <dbReference type="ARBA" id="ARBA00004442"/>
    </source>
</evidence>
<comment type="subcellular location">
    <subcellularLocation>
        <location evidence="1">Cell outer membrane</location>
    </subcellularLocation>
</comment>
<keyword evidence="3 6" id="KW-0732">Signal</keyword>
<evidence type="ECO:0000313" key="8">
    <source>
        <dbReference type="Proteomes" id="UP000198968"/>
    </source>
</evidence>
<evidence type="ECO:0000256" key="4">
    <source>
        <dbReference type="ARBA" id="ARBA00023136"/>
    </source>
</evidence>
<name>A0A1I5HTH7_9GAMM</name>
<protein>
    <submittedName>
        <fullName evidence="7">Outer membrane scaffolding protein for murein synthesis, MipA/OmpV family</fullName>
    </submittedName>
</protein>